<evidence type="ECO:0000313" key="1">
    <source>
        <dbReference type="EMBL" id="KAG6601769.1"/>
    </source>
</evidence>
<feature type="non-terminal residue" evidence="1">
    <location>
        <position position="1"/>
    </location>
</feature>
<organism evidence="1 2">
    <name type="scientific">Cucurbita argyrosperma subsp. sororia</name>
    <dbReference type="NCBI Taxonomy" id="37648"/>
    <lineage>
        <taxon>Eukaryota</taxon>
        <taxon>Viridiplantae</taxon>
        <taxon>Streptophyta</taxon>
        <taxon>Embryophyta</taxon>
        <taxon>Tracheophyta</taxon>
        <taxon>Spermatophyta</taxon>
        <taxon>Magnoliopsida</taxon>
        <taxon>eudicotyledons</taxon>
        <taxon>Gunneridae</taxon>
        <taxon>Pentapetalae</taxon>
        <taxon>rosids</taxon>
        <taxon>fabids</taxon>
        <taxon>Cucurbitales</taxon>
        <taxon>Cucurbitaceae</taxon>
        <taxon>Cucurbiteae</taxon>
        <taxon>Cucurbita</taxon>
    </lineage>
</organism>
<evidence type="ECO:0000313" key="2">
    <source>
        <dbReference type="Proteomes" id="UP000685013"/>
    </source>
</evidence>
<keyword evidence="2" id="KW-1185">Reference proteome</keyword>
<proteinExistence type="predicted"/>
<reference evidence="1 2" key="1">
    <citation type="journal article" date="2021" name="Hortic Res">
        <title>The domestication of Cucurbita argyrosperma as revealed by the genome of its wild relative.</title>
        <authorList>
            <person name="Barrera-Redondo J."/>
            <person name="Sanchez-de la Vega G."/>
            <person name="Aguirre-Liguori J.A."/>
            <person name="Castellanos-Morales G."/>
            <person name="Gutierrez-Guerrero Y.T."/>
            <person name="Aguirre-Dugua X."/>
            <person name="Aguirre-Planter E."/>
            <person name="Tenaillon M.I."/>
            <person name="Lira-Saade R."/>
            <person name="Eguiarte L.E."/>
        </authorList>
    </citation>
    <scope>NUCLEOTIDE SEQUENCE [LARGE SCALE GENOMIC DNA]</scope>
    <source>
        <strain evidence="1">JBR-2021</strain>
    </source>
</reference>
<dbReference type="EMBL" id="JAGKQH010000004">
    <property type="protein sequence ID" value="KAG6601769.1"/>
    <property type="molecule type" value="Genomic_DNA"/>
</dbReference>
<sequence>MWGMDQTAELEDTPDLHFPFSQIFGNWRLYLFTLEVGYGSDRGMTKIGRFSISSFSIALDFWQPAPVPLFRLEVGCGSDDQNRKILLIFVLHFSKFFAIGTCTSSDLRWGVDQTTEIGRFSKSSFSIPLDFLQLRLEVGHGSNSRNRKILKIFVLHYLRFLAISAYTSSNWTWDMDQTTKI</sequence>
<comment type="caution">
    <text evidence="1">The sequence shown here is derived from an EMBL/GenBank/DDBJ whole genome shotgun (WGS) entry which is preliminary data.</text>
</comment>
<name>A0AAV6NUL2_9ROSI</name>
<dbReference type="AlphaFoldDB" id="A0AAV6NUL2"/>
<protein>
    <submittedName>
        <fullName evidence="1">Uncharacterized protein</fullName>
    </submittedName>
</protein>
<accession>A0AAV6NUL2</accession>
<gene>
    <name evidence="1" type="ORF">SDJN03_07002</name>
</gene>
<dbReference type="Proteomes" id="UP000685013">
    <property type="component" value="Chromosome 4"/>
</dbReference>